<dbReference type="EMBL" id="FNSA01000003">
    <property type="protein sequence ID" value="SEC57769.1"/>
    <property type="molecule type" value="Genomic_DNA"/>
</dbReference>
<dbReference type="InterPro" id="IPR001387">
    <property type="entry name" value="Cro/C1-type_HTH"/>
</dbReference>
<sequence length="281" mass="30946">MIDETAPTLGSFLRSRRAAVDADDLGLPSYGRRRVPGLRREELAELAGVSVNYLTRLEQGAAGNPSDEVLSALARALRLSEVERLHLLELAHPSGEGAAPIDRHGAGFTGVRQLVDAMDTPAVVLSRNQDILAWNRLGNAVLAPHVPYEDLHADPPPNKVRQTFLDPEVRSLFVDWELEAELAVASLRWVAAQFPDDAALRRLLGELVLDRDFARLWALQAVELCTSGVKRFHHPWVGRIDLCYQMLHLPESDGARMIAFSAAPGSPDDDALTLLRHRVAD</sequence>
<dbReference type="Pfam" id="PF13560">
    <property type="entry name" value="HTH_31"/>
    <property type="match status" value="1"/>
</dbReference>
<evidence type="ECO:0000259" key="1">
    <source>
        <dbReference type="PROSITE" id="PS50943"/>
    </source>
</evidence>
<dbReference type="InterPro" id="IPR010982">
    <property type="entry name" value="Lambda_DNA-bd_dom_sf"/>
</dbReference>
<dbReference type="PROSITE" id="PS50943">
    <property type="entry name" value="HTH_CROC1"/>
    <property type="match status" value="1"/>
</dbReference>
<gene>
    <name evidence="2" type="ORF">SAMN04489793_2643</name>
</gene>
<dbReference type="InterPro" id="IPR041413">
    <property type="entry name" value="MLTR_LBD"/>
</dbReference>
<dbReference type="Pfam" id="PF17765">
    <property type="entry name" value="MLTR_LBD"/>
    <property type="match status" value="1"/>
</dbReference>
<name>A0A1H4TMZ5_TSUTY</name>
<dbReference type="OrthoDB" id="3608749at2"/>
<proteinExistence type="predicted"/>
<dbReference type="PANTHER" id="PTHR35010">
    <property type="entry name" value="BLL4672 PROTEIN-RELATED"/>
    <property type="match status" value="1"/>
</dbReference>
<dbReference type="RefSeq" id="WP_068741901.1">
    <property type="nucleotide sequence ID" value="NZ_CBDRGN010000001.1"/>
</dbReference>
<organism evidence="2 3">
    <name type="scientific">Tsukamurella tyrosinosolvens</name>
    <dbReference type="NCBI Taxonomy" id="57704"/>
    <lineage>
        <taxon>Bacteria</taxon>
        <taxon>Bacillati</taxon>
        <taxon>Actinomycetota</taxon>
        <taxon>Actinomycetes</taxon>
        <taxon>Mycobacteriales</taxon>
        <taxon>Tsukamurellaceae</taxon>
        <taxon>Tsukamurella</taxon>
    </lineage>
</organism>
<dbReference type="PANTHER" id="PTHR35010:SF2">
    <property type="entry name" value="BLL4672 PROTEIN"/>
    <property type="match status" value="1"/>
</dbReference>
<keyword evidence="3" id="KW-1185">Reference proteome</keyword>
<evidence type="ECO:0000313" key="2">
    <source>
        <dbReference type="EMBL" id="SEC57769.1"/>
    </source>
</evidence>
<protein>
    <submittedName>
        <fullName evidence="2">Helix-turn-helix domain-containing protein</fullName>
    </submittedName>
</protein>
<feature type="domain" description="HTH cro/C1-type" evidence="1">
    <location>
        <begin position="37"/>
        <end position="85"/>
    </location>
</feature>
<dbReference type="SUPFAM" id="SSF47413">
    <property type="entry name" value="lambda repressor-like DNA-binding domains"/>
    <property type="match status" value="1"/>
</dbReference>
<dbReference type="Gene3D" id="3.30.450.180">
    <property type="match status" value="1"/>
</dbReference>
<dbReference type="Proteomes" id="UP000182241">
    <property type="component" value="Unassembled WGS sequence"/>
</dbReference>
<dbReference type="GO" id="GO:0003677">
    <property type="term" value="F:DNA binding"/>
    <property type="evidence" value="ECO:0007669"/>
    <property type="project" value="InterPro"/>
</dbReference>
<accession>A0A1H4TMZ5</accession>
<reference evidence="3" key="1">
    <citation type="submission" date="2016-10" db="EMBL/GenBank/DDBJ databases">
        <authorList>
            <person name="Varghese N."/>
            <person name="Submissions S."/>
        </authorList>
    </citation>
    <scope>NUCLEOTIDE SEQUENCE [LARGE SCALE GENOMIC DNA]</scope>
    <source>
        <strain evidence="3">DSM 44234</strain>
    </source>
</reference>
<evidence type="ECO:0000313" key="3">
    <source>
        <dbReference type="Proteomes" id="UP000182241"/>
    </source>
</evidence>
<dbReference type="AlphaFoldDB" id="A0A1H4TMZ5"/>
<dbReference type="CDD" id="cd00093">
    <property type="entry name" value="HTH_XRE"/>
    <property type="match status" value="1"/>
</dbReference>
<dbReference type="STRING" id="57704.SAMN04489793_2643"/>
<dbReference type="Gene3D" id="1.10.260.40">
    <property type="entry name" value="lambda repressor-like DNA-binding domains"/>
    <property type="match status" value="1"/>
</dbReference>
<dbReference type="SMART" id="SM00530">
    <property type="entry name" value="HTH_XRE"/>
    <property type="match status" value="1"/>
</dbReference>